<gene>
    <name evidence="15" type="ORF">O1G22_38055</name>
</gene>
<dbReference type="InterPro" id="IPR004358">
    <property type="entry name" value="Sig_transdc_His_kin-like_C"/>
</dbReference>
<dbReference type="PROSITE" id="PS50885">
    <property type="entry name" value="HAMP"/>
    <property type="match status" value="1"/>
</dbReference>
<dbReference type="SMART" id="SM00388">
    <property type="entry name" value="HisKA"/>
    <property type="match status" value="1"/>
</dbReference>
<keyword evidence="6" id="KW-0812">Transmembrane</keyword>
<evidence type="ECO:0000256" key="3">
    <source>
        <dbReference type="ARBA" id="ARBA00012438"/>
    </source>
</evidence>
<evidence type="ECO:0000256" key="9">
    <source>
        <dbReference type="ARBA" id="ARBA00023012"/>
    </source>
</evidence>
<dbReference type="InterPro" id="IPR003660">
    <property type="entry name" value="HAMP_dom"/>
</dbReference>
<keyword evidence="10" id="KW-0472">Membrane</keyword>
<evidence type="ECO:0000256" key="12">
    <source>
        <dbReference type="SAM" id="SignalP"/>
    </source>
</evidence>
<dbReference type="PRINTS" id="PR00344">
    <property type="entry name" value="BCTRLSENSOR"/>
</dbReference>
<dbReference type="InterPro" id="IPR036890">
    <property type="entry name" value="HATPase_C_sf"/>
</dbReference>
<dbReference type="PANTHER" id="PTHR45436">
    <property type="entry name" value="SENSOR HISTIDINE KINASE YKOH"/>
    <property type="match status" value="1"/>
</dbReference>
<dbReference type="EC" id="2.7.13.3" evidence="3"/>
<keyword evidence="5" id="KW-0808">Transferase</keyword>
<evidence type="ECO:0000256" key="8">
    <source>
        <dbReference type="ARBA" id="ARBA00022989"/>
    </source>
</evidence>
<evidence type="ECO:0000256" key="6">
    <source>
        <dbReference type="ARBA" id="ARBA00022692"/>
    </source>
</evidence>
<dbReference type="InterPro" id="IPR003594">
    <property type="entry name" value="HATPase_dom"/>
</dbReference>
<evidence type="ECO:0000313" key="15">
    <source>
        <dbReference type="EMBL" id="WBO68214.1"/>
    </source>
</evidence>
<feature type="chain" id="PRO_5047234327" description="histidine kinase" evidence="12">
    <location>
        <begin position="32"/>
        <end position="661"/>
    </location>
</feature>
<feature type="region of interest" description="Disordered" evidence="11">
    <location>
        <begin position="585"/>
        <end position="661"/>
    </location>
</feature>
<dbReference type="SUPFAM" id="SSF55874">
    <property type="entry name" value="ATPase domain of HSP90 chaperone/DNA topoisomerase II/histidine kinase"/>
    <property type="match status" value="1"/>
</dbReference>
<dbReference type="InterPro" id="IPR050428">
    <property type="entry name" value="TCS_sensor_his_kinase"/>
</dbReference>
<keyword evidence="16" id="KW-1185">Reference proteome</keyword>
<keyword evidence="8" id="KW-1133">Transmembrane helix</keyword>
<dbReference type="SUPFAM" id="SSF47384">
    <property type="entry name" value="Homodimeric domain of signal transducing histidine kinase"/>
    <property type="match status" value="1"/>
</dbReference>
<dbReference type="Gene3D" id="1.10.287.130">
    <property type="match status" value="1"/>
</dbReference>
<dbReference type="Gene3D" id="3.30.565.10">
    <property type="entry name" value="Histidine kinase-like ATPase, C-terminal domain"/>
    <property type="match status" value="1"/>
</dbReference>
<reference evidence="15 16" key="1">
    <citation type="submission" date="2022-12" db="EMBL/GenBank/DDBJ databases">
        <authorList>
            <person name="Mo P."/>
        </authorList>
    </citation>
    <scope>NUCLEOTIDE SEQUENCE [LARGE SCALE GENOMIC DNA]</scope>
    <source>
        <strain evidence="15 16">HUAS 2-6</strain>
    </source>
</reference>
<keyword evidence="9" id="KW-0902">Two-component regulatory system</keyword>
<protein>
    <recommendedName>
        <fullName evidence="3">histidine kinase</fullName>
        <ecNumber evidence="3">2.7.13.3</ecNumber>
    </recommendedName>
</protein>
<dbReference type="SMART" id="SM00304">
    <property type="entry name" value="HAMP"/>
    <property type="match status" value="1"/>
</dbReference>
<dbReference type="SMART" id="SM00387">
    <property type="entry name" value="HATPase_c"/>
    <property type="match status" value="1"/>
</dbReference>
<evidence type="ECO:0000256" key="11">
    <source>
        <dbReference type="SAM" id="MobiDB-lite"/>
    </source>
</evidence>
<evidence type="ECO:0000256" key="5">
    <source>
        <dbReference type="ARBA" id="ARBA00022679"/>
    </source>
</evidence>
<sequence>MKRRIPLRKRLLVRLLFVSALIAVCSVAATAWLAVTTTTSALKEEQGQDLAADNSILAQLSGYAATHADWSGVRRTVRELAVKTGRRIALTTADRTPVADSAPRGTPLPPRPAATVDPLRTDTYSETGAQLSGIDPRVVGPYRLPAAEQAKLDALAAARKRCYERFGLQATVVRTASGRPVVSGSDGTDPAGYGVTACEDGQLNTPTPTEHRALDALTDLARPCLKQAGLDLEGPLFLTYDPSGKDPFGGGYLVAKYAKAGKAATARAAQRCVLTARRTQLEPYVAPVADLFLGIGDQSPSRFDMSAANKAKVIGAAGLVLAVTVAVTAVVAIRLVRPLRALTEAAGAPPELHIRVPVTTRDETGILAEAFNDLTERRERLEAQRRAMVSDIAHELRSPLTNIRGWLEVVRDGVVEPEPALLDSLHEEALVLQRIIDDLQDLAAADAGTLRLHREPLCAADLFDQVAAAHRVAADAAGVALRTAADPAAWLEADPVRMRQALGNLVSNALRHTPADGAVTLAARRDGTDVVVTVTDTGAGIAAEDLPHVFERFWRAEKSRSRRTGGSGLGLPIVRHLVAAHGGTVTAASEPGGGAAFTLRLPGTEPPGDDPIGTGLPGTGLPGDDPSGDTPVGTEPPGTDVPGDALPATEPPGDTPVGTEP</sequence>
<dbReference type="EMBL" id="CP115300">
    <property type="protein sequence ID" value="WBO68214.1"/>
    <property type="molecule type" value="Genomic_DNA"/>
</dbReference>
<dbReference type="Gene3D" id="6.10.340.10">
    <property type="match status" value="1"/>
</dbReference>
<dbReference type="PROSITE" id="PS50109">
    <property type="entry name" value="HIS_KIN"/>
    <property type="match status" value="1"/>
</dbReference>
<dbReference type="Proteomes" id="UP001212326">
    <property type="component" value="Chromosome"/>
</dbReference>
<feature type="region of interest" description="Disordered" evidence="11">
    <location>
        <begin position="93"/>
        <end position="118"/>
    </location>
</feature>
<evidence type="ECO:0000256" key="10">
    <source>
        <dbReference type="ARBA" id="ARBA00023136"/>
    </source>
</evidence>
<evidence type="ECO:0000259" key="14">
    <source>
        <dbReference type="PROSITE" id="PS50885"/>
    </source>
</evidence>
<feature type="compositionally biased region" description="Low complexity" evidence="11">
    <location>
        <begin position="622"/>
        <end position="631"/>
    </location>
</feature>
<dbReference type="Pfam" id="PF02518">
    <property type="entry name" value="HATPase_c"/>
    <property type="match status" value="1"/>
</dbReference>
<evidence type="ECO:0000259" key="13">
    <source>
        <dbReference type="PROSITE" id="PS50109"/>
    </source>
</evidence>
<proteinExistence type="predicted"/>
<evidence type="ECO:0000256" key="4">
    <source>
        <dbReference type="ARBA" id="ARBA00022553"/>
    </source>
</evidence>
<dbReference type="InterPro" id="IPR005467">
    <property type="entry name" value="His_kinase_dom"/>
</dbReference>
<comment type="subcellular location">
    <subcellularLocation>
        <location evidence="2">Cell membrane</location>
    </subcellularLocation>
</comment>
<feature type="domain" description="Histidine kinase" evidence="13">
    <location>
        <begin position="391"/>
        <end position="605"/>
    </location>
</feature>
<feature type="domain" description="HAMP" evidence="14">
    <location>
        <begin position="333"/>
        <end position="383"/>
    </location>
</feature>
<evidence type="ECO:0000256" key="2">
    <source>
        <dbReference type="ARBA" id="ARBA00004236"/>
    </source>
</evidence>
<dbReference type="CDD" id="cd00082">
    <property type="entry name" value="HisKA"/>
    <property type="match status" value="1"/>
</dbReference>
<dbReference type="CDD" id="cd06225">
    <property type="entry name" value="HAMP"/>
    <property type="match status" value="1"/>
</dbReference>
<dbReference type="InterPro" id="IPR003661">
    <property type="entry name" value="HisK_dim/P_dom"/>
</dbReference>
<comment type="catalytic activity">
    <reaction evidence="1">
        <text>ATP + protein L-histidine = ADP + protein N-phospho-L-histidine.</text>
        <dbReference type="EC" id="2.7.13.3"/>
    </reaction>
</comment>
<feature type="signal peptide" evidence="12">
    <location>
        <begin position="1"/>
        <end position="31"/>
    </location>
</feature>
<evidence type="ECO:0000256" key="1">
    <source>
        <dbReference type="ARBA" id="ARBA00000085"/>
    </source>
</evidence>
<dbReference type="RefSeq" id="WP_270085470.1">
    <property type="nucleotide sequence ID" value="NZ_CP115300.1"/>
</dbReference>
<keyword evidence="7 15" id="KW-0418">Kinase</keyword>
<dbReference type="PANTHER" id="PTHR45436:SF5">
    <property type="entry name" value="SENSOR HISTIDINE KINASE TRCS"/>
    <property type="match status" value="1"/>
</dbReference>
<name>A0ABY7PC66_9ACTN</name>
<dbReference type="GO" id="GO:0016301">
    <property type="term" value="F:kinase activity"/>
    <property type="evidence" value="ECO:0007669"/>
    <property type="project" value="UniProtKB-KW"/>
</dbReference>
<dbReference type="InterPro" id="IPR036097">
    <property type="entry name" value="HisK_dim/P_sf"/>
</dbReference>
<evidence type="ECO:0000256" key="7">
    <source>
        <dbReference type="ARBA" id="ARBA00022777"/>
    </source>
</evidence>
<dbReference type="Pfam" id="PF00512">
    <property type="entry name" value="HisKA"/>
    <property type="match status" value="1"/>
</dbReference>
<keyword evidence="4" id="KW-0597">Phosphoprotein</keyword>
<evidence type="ECO:0000313" key="16">
    <source>
        <dbReference type="Proteomes" id="UP001212326"/>
    </source>
</evidence>
<dbReference type="CDD" id="cd00075">
    <property type="entry name" value="HATPase"/>
    <property type="match status" value="1"/>
</dbReference>
<dbReference type="Pfam" id="PF00672">
    <property type="entry name" value="HAMP"/>
    <property type="match status" value="1"/>
</dbReference>
<keyword evidence="12" id="KW-0732">Signal</keyword>
<organism evidence="15 16">
    <name type="scientific">Streptomyces camelliae</name>
    <dbReference type="NCBI Taxonomy" id="3004093"/>
    <lineage>
        <taxon>Bacteria</taxon>
        <taxon>Bacillati</taxon>
        <taxon>Actinomycetota</taxon>
        <taxon>Actinomycetes</taxon>
        <taxon>Kitasatosporales</taxon>
        <taxon>Streptomycetaceae</taxon>
        <taxon>Streptomyces</taxon>
    </lineage>
</organism>
<accession>A0ABY7PC66</accession>